<name>M8DU49_9BACL</name>
<protein>
    <recommendedName>
        <fullName evidence="1">NAD-dependent epimerase/dehydratase domain-containing protein</fullName>
    </recommendedName>
</protein>
<dbReference type="STRING" id="1300222.I532_22485"/>
<evidence type="ECO:0000259" key="1">
    <source>
        <dbReference type="Pfam" id="PF01370"/>
    </source>
</evidence>
<dbReference type="FunFam" id="3.40.50.720:FF:000702">
    <property type="entry name" value="NADH dehydrogenase (Ubiquinone)"/>
    <property type="match status" value="1"/>
</dbReference>
<accession>M8DU49</accession>
<dbReference type="Proteomes" id="UP000012081">
    <property type="component" value="Unassembled WGS sequence"/>
</dbReference>
<dbReference type="Gene3D" id="3.40.50.720">
    <property type="entry name" value="NAD(P)-binding Rossmann-like Domain"/>
    <property type="match status" value="1"/>
</dbReference>
<proteinExistence type="predicted"/>
<evidence type="ECO:0000313" key="3">
    <source>
        <dbReference type="Proteomes" id="UP000012081"/>
    </source>
</evidence>
<dbReference type="Pfam" id="PF01370">
    <property type="entry name" value="Epimerase"/>
    <property type="match status" value="1"/>
</dbReference>
<dbReference type="PANTHER" id="PTHR12126">
    <property type="entry name" value="NADH-UBIQUINONE OXIDOREDUCTASE 39 KDA SUBUNIT-RELATED"/>
    <property type="match status" value="1"/>
</dbReference>
<keyword evidence="3" id="KW-1185">Reference proteome</keyword>
<evidence type="ECO:0000313" key="2">
    <source>
        <dbReference type="EMBL" id="EMT50506.1"/>
    </source>
</evidence>
<feature type="domain" description="NAD-dependent epimerase/dehydratase" evidence="1">
    <location>
        <begin position="25"/>
        <end position="232"/>
    </location>
</feature>
<dbReference type="InterPro" id="IPR036291">
    <property type="entry name" value="NAD(P)-bd_dom_sf"/>
</dbReference>
<reference evidence="2 3" key="1">
    <citation type="submission" date="2013-03" db="EMBL/GenBank/DDBJ databases">
        <title>Assembly of a new bacterial strain Brevibacillus borstelensis AK1.</title>
        <authorList>
            <person name="Rajan I."/>
            <person name="PoliReddy D."/>
            <person name="Sugumar T."/>
            <person name="Rathinam K."/>
            <person name="Alqarawi S."/>
            <person name="Khalil A.B."/>
            <person name="Sivakumar N."/>
        </authorList>
    </citation>
    <scope>NUCLEOTIDE SEQUENCE [LARGE SCALE GENOMIC DNA]</scope>
    <source>
        <strain evidence="2 3">AK1</strain>
    </source>
</reference>
<dbReference type="InterPro" id="IPR051207">
    <property type="entry name" value="ComplexI_NDUFA9_subunit"/>
</dbReference>
<organism evidence="2 3">
    <name type="scientific">Brevibacillus borstelensis AK1</name>
    <dbReference type="NCBI Taxonomy" id="1300222"/>
    <lineage>
        <taxon>Bacteria</taxon>
        <taxon>Bacillati</taxon>
        <taxon>Bacillota</taxon>
        <taxon>Bacilli</taxon>
        <taxon>Bacillales</taxon>
        <taxon>Paenibacillaceae</taxon>
        <taxon>Brevibacillus</taxon>
    </lineage>
</organism>
<sequence length="323" mass="35258">MEQAVYLVYNGTWEFFTLGGIWMKVFLTGGTGFVGKGILAKLAEDGHEVVCLVRPGSEEKWRKQNQASENARVAAGDLFDPDSLSRAMAGCDAVIHLVGIIREQKQKGITFPRIHVEGTRNVLQAAKKAGIRRFVHMSALGARANAVSGYHQSKYEAEQLVKGSGIPYVIFRPSVIFGPGDEFVNMLADLVRMPVTPVIGDGSYLLQPVASQTVADVFVQALSRESAVGRIFETGGPEPVSYGAILDAIGEAIGKRKVRKMHIPLGLMKPVINLMEGFSFFPITNTQLTMLLEGNACSDTESLYDLFDTEKVPFLQGITAYLR</sequence>
<gene>
    <name evidence="2" type="ORF">I532_22485</name>
</gene>
<dbReference type="AlphaFoldDB" id="M8DU49"/>
<comment type="caution">
    <text evidence="2">The sequence shown here is derived from an EMBL/GenBank/DDBJ whole genome shotgun (WGS) entry which is preliminary data.</text>
</comment>
<dbReference type="EMBL" id="APBN01000015">
    <property type="protein sequence ID" value="EMT50506.1"/>
    <property type="molecule type" value="Genomic_DNA"/>
</dbReference>
<dbReference type="InterPro" id="IPR001509">
    <property type="entry name" value="Epimerase_deHydtase"/>
</dbReference>
<dbReference type="CDD" id="cd05271">
    <property type="entry name" value="NDUFA9_like_SDR_a"/>
    <property type="match status" value="1"/>
</dbReference>
<dbReference type="GO" id="GO:0044877">
    <property type="term" value="F:protein-containing complex binding"/>
    <property type="evidence" value="ECO:0007669"/>
    <property type="project" value="TreeGrafter"/>
</dbReference>
<dbReference type="PATRIC" id="fig|1300222.3.peg.4724"/>
<dbReference type="PANTHER" id="PTHR12126:SF11">
    <property type="entry name" value="NADH DEHYDROGENASE [UBIQUINONE] 1 ALPHA SUBCOMPLEX SUBUNIT 9, MITOCHONDRIAL"/>
    <property type="match status" value="1"/>
</dbReference>
<dbReference type="SUPFAM" id="SSF51735">
    <property type="entry name" value="NAD(P)-binding Rossmann-fold domains"/>
    <property type="match status" value="1"/>
</dbReference>